<protein>
    <submittedName>
        <fullName evidence="2">Uncharacterized protein</fullName>
    </submittedName>
</protein>
<dbReference type="AlphaFoldDB" id="A0A402CWG3"/>
<gene>
    <name evidence="2" type="ORF">CCAX7_61880</name>
</gene>
<proteinExistence type="predicted"/>
<reference evidence="2 3" key="1">
    <citation type="journal article" date="2019" name="Int. J. Syst. Evol. Microbiol.">
        <title>Capsulimonas corticalis gen. nov., sp. nov., an aerobic capsulated bacterium, of a novel bacterial order, Capsulimonadales ord. nov., of the class Armatimonadia of the phylum Armatimonadetes.</title>
        <authorList>
            <person name="Li J."/>
            <person name="Kudo C."/>
            <person name="Tonouchi A."/>
        </authorList>
    </citation>
    <scope>NUCLEOTIDE SEQUENCE [LARGE SCALE GENOMIC DNA]</scope>
    <source>
        <strain evidence="2 3">AX-7</strain>
    </source>
</reference>
<accession>A0A402CWG3</accession>
<evidence type="ECO:0000256" key="1">
    <source>
        <dbReference type="SAM" id="MobiDB-lite"/>
    </source>
</evidence>
<organism evidence="2 3">
    <name type="scientific">Capsulimonas corticalis</name>
    <dbReference type="NCBI Taxonomy" id="2219043"/>
    <lineage>
        <taxon>Bacteria</taxon>
        <taxon>Bacillati</taxon>
        <taxon>Armatimonadota</taxon>
        <taxon>Armatimonadia</taxon>
        <taxon>Capsulimonadales</taxon>
        <taxon>Capsulimonadaceae</taxon>
        <taxon>Capsulimonas</taxon>
    </lineage>
</organism>
<dbReference type="Proteomes" id="UP000287394">
    <property type="component" value="Chromosome"/>
</dbReference>
<sequence length="528" mass="58839">MIARMLNIVHPYPKYGLAAAVYHQSNRLNDLQDDDLRLLLIEAIERGLEHFRMKTDDMPGLGQPMTYHPIKATQLTDEPKLVQSAGLAARGVFLFPTIVTTDGDAKGTYDNASTILKDLKSGRGLDTAIDLSRSYAPTTAKINNGKRSQSPPRSTLFEAACSVITTLTPVKPAAWINQRNTVILPDLEIEQLCGFIELFEKMAATENIELLASSAPKSTDTRRAKPEKKSEFQRPPMFHGNYPYAPQRDAATFGPVGLLGAIGYWAHRYNQLPWADKVLSDLAGRPLYIISYDSISQVHFSHHVTDLAREGKLSEIVNKLAYETRLGEEIDEDRPLWSDPKRQLFHLATSRFLQLFTLPAFRDFLAMRTAYPAETQILFERYFMNEASDRPLIDRSIVEAAGVLGQWLNRVAYFAAYADVSEKKADRDKEVRKAKAKIIVTFESVAMSARDPLAMISQVISQAGRLGQGDVPDEAKPFLDAAMIGPANGGITAEQARHLLMVYMRLRSSATKDKESDISPASDYDLNG</sequence>
<keyword evidence="3" id="KW-1185">Reference proteome</keyword>
<feature type="compositionally biased region" description="Basic and acidic residues" evidence="1">
    <location>
        <begin position="219"/>
        <end position="232"/>
    </location>
</feature>
<feature type="region of interest" description="Disordered" evidence="1">
    <location>
        <begin position="214"/>
        <end position="238"/>
    </location>
</feature>
<name>A0A402CWG3_9BACT</name>
<dbReference type="EMBL" id="AP025739">
    <property type="protein sequence ID" value="BDI34137.1"/>
    <property type="molecule type" value="Genomic_DNA"/>
</dbReference>
<evidence type="ECO:0000313" key="2">
    <source>
        <dbReference type="EMBL" id="BDI34137.1"/>
    </source>
</evidence>
<dbReference type="KEGG" id="ccot:CCAX7_61880"/>
<evidence type="ECO:0000313" key="3">
    <source>
        <dbReference type="Proteomes" id="UP000287394"/>
    </source>
</evidence>